<keyword evidence="6 9" id="KW-0067">ATP-binding</keyword>
<dbReference type="CDD" id="cd14014">
    <property type="entry name" value="STKc_PknB_like"/>
    <property type="match status" value="1"/>
</dbReference>
<dbReference type="PANTHER" id="PTHR43289">
    <property type="entry name" value="MITOGEN-ACTIVATED PROTEIN KINASE KINASE KINASE 20-RELATED"/>
    <property type="match status" value="1"/>
</dbReference>
<feature type="compositionally biased region" description="Low complexity" evidence="10">
    <location>
        <begin position="311"/>
        <end position="328"/>
    </location>
</feature>
<feature type="domain" description="Protein kinase" evidence="11">
    <location>
        <begin position="11"/>
        <end position="272"/>
    </location>
</feature>
<accession>A0A8J3C1I6</accession>
<dbReference type="GO" id="GO:0004674">
    <property type="term" value="F:protein serine/threonine kinase activity"/>
    <property type="evidence" value="ECO:0007669"/>
    <property type="project" value="UniProtKB-KW"/>
</dbReference>
<dbReference type="InterPro" id="IPR017441">
    <property type="entry name" value="Protein_kinase_ATP_BS"/>
</dbReference>
<dbReference type="RefSeq" id="WP_189080092.1">
    <property type="nucleotide sequence ID" value="NZ_BMMX01000013.1"/>
</dbReference>
<dbReference type="FunFam" id="3.30.200.20:FF:000035">
    <property type="entry name" value="Serine/threonine protein kinase Stk1"/>
    <property type="match status" value="1"/>
</dbReference>
<dbReference type="PROSITE" id="PS00107">
    <property type="entry name" value="PROTEIN_KINASE_ATP"/>
    <property type="match status" value="1"/>
</dbReference>
<sequence length="532" mass="55340">MGRKGHVGGRYRLVERLGTGGMSVVWRGHDEILGRDVAIKVLASRHAGDGTFRDRLRQEARAAARLRHPHITTILDFGEWSTSGARPVPYVVMELNDGPSVAARLARDGALDWTAAVTMAAQVASALGAAHAQGLVHRDVTPANVMLTSVGAKVVDFGIAAAIGQCDTAPDGSLLGTPAYLAPERLGGGPVSPAADVYALGVLLYRALTARLPWHARDTAAALRAHLYTDPEPLPVRNGLPDPVRELCLRCLAKRPEDRPTAATLALELAALADVPVPLPAQPAQFSGAAQFSGPAQFSGAGQFSGPAQFSGSAQPPATAAPSSPAEPSPSIVAAFRAGLARLPARVSHAALAGRRRLQAVTMTVAMLAVAGLVWSSGREADEVGTPQAAAVGTAVLPSLQHPHCKVRYQVERDSGRDFWARVTVGNIGTDTMSGWTMQFRYPGAQRLIGGTRRASQHGHLVSLRAGPDLAPGESAAVGVRGSYRGSNPLPLAFTVDGQSCRAEVLGAVAIVEPADPGTGAPAEHRATDDTA</sequence>
<evidence type="ECO:0000256" key="3">
    <source>
        <dbReference type="ARBA" id="ARBA00022679"/>
    </source>
</evidence>
<dbReference type="AlphaFoldDB" id="A0A8J3C1I6"/>
<dbReference type="Pfam" id="PF00553">
    <property type="entry name" value="CBM_2"/>
    <property type="match status" value="1"/>
</dbReference>
<dbReference type="SUPFAM" id="SSF49384">
    <property type="entry name" value="Carbohydrate-binding domain"/>
    <property type="match status" value="1"/>
</dbReference>
<dbReference type="GO" id="GO:0004553">
    <property type="term" value="F:hydrolase activity, hydrolyzing O-glycosyl compounds"/>
    <property type="evidence" value="ECO:0007669"/>
    <property type="project" value="InterPro"/>
</dbReference>
<dbReference type="SMART" id="SM00637">
    <property type="entry name" value="CBD_II"/>
    <property type="match status" value="1"/>
</dbReference>
<dbReference type="Gene3D" id="2.60.40.290">
    <property type="match status" value="1"/>
</dbReference>
<reference evidence="13" key="2">
    <citation type="submission" date="2020-09" db="EMBL/GenBank/DDBJ databases">
        <authorList>
            <person name="Sun Q."/>
            <person name="Zhou Y."/>
        </authorList>
    </citation>
    <scope>NUCLEOTIDE SEQUENCE</scope>
    <source>
        <strain evidence="13">CGMCC 4.7299</strain>
    </source>
</reference>
<dbReference type="InterPro" id="IPR000719">
    <property type="entry name" value="Prot_kinase_dom"/>
</dbReference>
<keyword evidence="14" id="KW-1185">Reference proteome</keyword>
<organism evidence="13 14">
    <name type="scientific">Mangrovihabitans endophyticus</name>
    <dbReference type="NCBI Taxonomy" id="1751298"/>
    <lineage>
        <taxon>Bacteria</taxon>
        <taxon>Bacillati</taxon>
        <taxon>Actinomycetota</taxon>
        <taxon>Actinomycetes</taxon>
        <taxon>Micromonosporales</taxon>
        <taxon>Micromonosporaceae</taxon>
        <taxon>Mangrovihabitans</taxon>
    </lineage>
</organism>
<evidence type="ECO:0000256" key="6">
    <source>
        <dbReference type="ARBA" id="ARBA00022840"/>
    </source>
</evidence>
<keyword evidence="4 9" id="KW-0547">Nucleotide-binding</keyword>
<comment type="caution">
    <text evidence="13">The sequence shown here is derived from an EMBL/GenBank/DDBJ whole genome shotgun (WGS) entry which is preliminary data.</text>
</comment>
<dbReference type="PROSITE" id="PS51173">
    <property type="entry name" value="CBM2"/>
    <property type="match status" value="1"/>
</dbReference>
<keyword evidence="3" id="KW-0808">Transferase</keyword>
<feature type="domain" description="CBM2" evidence="12">
    <location>
        <begin position="398"/>
        <end position="504"/>
    </location>
</feature>
<dbReference type="EC" id="2.7.11.1" evidence="1"/>
<evidence type="ECO:0000259" key="11">
    <source>
        <dbReference type="PROSITE" id="PS50011"/>
    </source>
</evidence>
<dbReference type="PROSITE" id="PS50011">
    <property type="entry name" value="PROTEIN_KINASE_DOM"/>
    <property type="match status" value="1"/>
</dbReference>
<evidence type="ECO:0000256" key="4">
    <source>
        <dbReference type="ARBA" id="ARBA00022741"/>
    </source>
</evidence>
<evidence type="ECO:0000256" key="9">
    <source>
        <dbReference type="PROSITE-ProRule" id="PRU10141"/>
    </source>
</evidence>
<evidence type="ECO:0000313" key="13">
    <source>
        <dbReference type="EMBL" id="GGK96255.1"/>
    </source>
</evidence>
<dbReference type="PANTHER" id="PTHR43289:SF6">
    <property type="entry name" value="SERINE_THREONINE-PROTEIN KINASE NEKL-3"/>
    <property type="match status" value="1"/>
</dbReference>
<keyword evidence="5" id="KW-0418">Kinase</keyword>
<dbReference type="Pfam" id="PF00069">
    <property type="entry name" value="Pkinase"/>
    <property type="match status" value="1"/>
</dbReference>
<comment type="catalytic activity">
    <reaction evidence="7">
        <text>L-threonyl-[protein] + ATP = O-phospho-L-threonyl-[protein] + ADP + H(+)</text>
        <dbReference type="Rhea" id="RHEA:46608"/>
        <dbReference type="Rhea" id="RHEA-COMP:11060"/>
        <dbReference type="Rhea" id="RHEA-COMP:11605"/>
        <dbReference type="ChEBI" id="CHEBI:15378"/>
        <dbReference type="ChEBI" id="CHEBI:30013"/>
        <dbReference type="ChEBI" id="CHEBI:30616"/>
        <dbReference type="ChEBI" id="CHEBI:61977"/>
        <dbReference type="ChEBI" id="CHEBI:456216"/>
        <dbReference type="EC" id="2.7.11.1"/>
    </reaction>
</comment>
<dbReference type="Proteomes" id="UP000656042">
    <property type="component" value="Unassembled WGS sequence"/>
</dbReference>
<dbReference type="InterPro" id="IPR011009">
    <property type="entry name" value="Kinase-like_dom_sf"/>
</dbReference>
<feature type="binding site" evidence="9">
    <location>
        <position position="40"/>
    </location>
    <ligand>
        <name>ATP</name>
        <dbReference type="ChEBI" id="CHEBI:30616"/>
    </ligand>
</feature>
<dbReference type="InterPro" id="IPR012291">
    <property type="entry name" value="CBM2_carb-bd_dom_sf"/>
</dbReference>
<evidence type="ECO:0000256" key="8">
    <source>
        <dbReference type="ARBA" id="ARBA00048679"/>
    </source>
</evidence>
<comment type="catalytic activity">
    <reaction evidence="8">
        <text>L-seryl-[protein] + ATP = O-phospho-L-seryl-[protein] + ADP + H(+)</text>
        <dbReference type="Rhea" id="RHEA:17989"/>
        <dbReference type="Rhea" id="RHEA-COMP:9863"/>
        <dbReference type="Rhea" id="RHEA-COMP:11604"/>
        <dbReference type="ChEBI" id="CHEBI:15378"/>
        <dbReference type="ChEBI" id="CHEBI:29999"/>
        <dbReference type="ChEBI" id="CHEBI:30616"/>
        <dbReference type="ChEBI" id="CHEBI:83421"/>
        <dbReference type="ChEBI" id="CHEBI:456216"/>
        <dbReference type="EC" id="2.7.11.1"/>
    </reaction>
</comment>
<dbReference type="InterPro" id="IPR008266">
    <property type="entry name" value="Tyr_kinase_AS"/>
</dbReference>
<evidence type="ECO:0000256" key="7">
    <source>
        <dbReference type="ARBA" id="ARBA00047899"/>
    </source>
</evidence>
<dbReference type="GO" id="GO:0030247">
    <property type="term" value="F:polysaccharide binding"/>
    <property type="evidence" value="ECO:0007669"/>
    <property type="project" value="UniProtKB-UniRule"/>
</dbReference>
<gene>
    <name evidence="13" type="ORF">GCM10012284_33070</name>
</gene>
<dbReference type="EMBL" id="BMMX01000013">
    <property type="protein sequence ID" value="GGK96255.1"/>
    <property type="molecule type" value="Genomic_DNA"/>
</dbReference>
<name>A0A8J3C1I6_9ACTN</name>
<evidence type="ECO:0000256" key="5">
    <source>
        <dbReference type="ARBA" id="ARBA00022777"/>
    </source>
</evidence>
<dbReference type="InterPro" id="IPR008965">
    <property type="entry name" value="CBM2/CBM3_carb-bd_dom_sf"/>
</dbReference>
<evidence type="ECO:0000256" key="2">
    <source>
        <dbReference type="ARBA" id="ARBA00022527"/>
    </source>
</evidence>
<dbReference type="GO" id="GO:0005524">
    <property type="term" value="F:ATP binding"/>
    <property type="evidence" value="ECO:0007669"/>
    <property type="project" value="UniProtKB-UniRule"/>
</dbReference>
<dbReference type="Gene3D" id="1.10.510.10">
    <property type="entry name" value="Transferase(Phosphotransferase) domain 1"/>
    <property type="match status" value="1"/>
</dbReference>
<evidence type="ECO:0000256" key="10">
    <source>
        <dbReference type="SAM" id="MobiDB-lite"/>
    </source>
</evidence>
<dbReference type="GO" id="GO:0005975">
    <property type="term" value="P:carbohydrate metabolic process"/>
    <property type="evidence" value="ECO:0007669"/>
    <property type="project" value="InterPro"/>
</dbReference>
<dbReference type="PROSITE" id="PS00109">
    <property type="entry name" value="PROTEIN_KINASE_TYR"/>
    <property type="match status" value="1"/>
</dbReference>
<evidence type="ECO:0000256" key="1">
    <source>
        <dbReference type="ARBA" id="ARBA00012513"/>
    </source>
</evidence>
<dbReference type="InterPro" id="IPR001919">
    <property type="entry name" value="CBD2"/>
</dbReference>
<keyword evidence="2" id="KW-0723">Serine/threonine-protein kinase</keyword>
<evidence type="ECO:0000259" key="12">
    <source>
        <dbReference type="PROSITE" id="PS51173"/>
    </source>
</evidence>
<protein>
    <recommendedName>
        <fullName evidence="1">non-specific serine/threonine protein kinase</fullName>
        <ecNumber evidence="1">2.7.11.1</ecNumber>
    </recommendedName>
</protein>
<feature type="region of interest" description="Disordered" evidence="10">
    <location>
        <begin position="304"/>
        <end position="328"/>
    </location>
</feature>
<dbReference type="Gene3D" id="3.30.200.20">
    <property type="entry name" value="Phosphorylase Kinase, domain 1"/>
    <property type="match status" value="1"/>
</dbReference>
<reference evidence="13" key="1">
    <citation type="journal article" date="2014" name="Int. J. Syst. Evol. Microbiol.">
        <title>Complete genome sequence of Corynebacterium casei LMG S-19264T (=DSM 44701T), isolated from a smear-ripened cheese.</title>
        <authorList>
            <consortium name="US DOE Joint Genome Institute (JGI-PGF)"/>
            <person name="Walter F."/>
            <person name="Albersmeier A."/>
            <person name="Kalinowski J."/>
            <person name="Ruckert C."/>
        </authorList>
    </citation>
    <scope>NUCLEOTIDE SEQUENCE</scope>
    <source>
        <strain evidence="13">CGMCC 4.7299</strain>
    </source>
</reference>
<proteinExistence type="predicted"/>
<dbReference type="SUPFAM" id="SSF56112">
    <property type="entry name" value="Protein kinase-like (PK-like)"/>
    <property type="match status" value="1"/>
</dbReference>
<evidence type="ECO:0000313" key="14">
    <source>
        <dbReference type="Proteomes" id="UP000656042"/>
    </source>
</evidence>